<gene>
    <name evidence="1" type="ORF">S03H2_69459</name>
</gene>
<accession>X1JS83</accession>
<feature type="non-terminal residue" evidence="1">
    <location>
        <position position="121"/>
    </location>
</feature>
<dbReference type="EMBL" id="BARU01045896">
    <property type="protein sequence ID" value="GAH97586.1"/>
    <property type="molecule type" value="Genomic_DNA"/>
</dbReference>
<name>X1JS83_9ZZZZ</name>
<organism evidence="1">
    <name type="scientific">marine sediment metagenome</name>
    <dbReference type="NCBI Taxonomy" id="412755"/>
    <lineage>
        <taxon>unclassified sequences</taxon>
        <taxon>metagenomes</taxon>
        <taxon>ecological metagenomes</taxon>
    </lineage>
</organism>
<sequence>MTGKKWTKNEIKFMIEHRLDYSLAEMSARVDHPKSSVLSKIHDLGYTWRREKIEHRKSWTPDEDQFLRKNYGEIPTKKIAEKLDRTFYSVRNRLTVLNLFRYTRIQISTSPEFHLTEEEAS</sequence>
<proteinExistence type="predicted"/>
<reference evidence="1" key="1">
    <citation type="journal article" date="2014" name="Front. Microbiol.">
        <title>High frequency of phylogenetically diverse reductive dehalogenase-homologous genes in deep subseafloor sedimentary metagenomes.</title>
        <authorList>
            <person name="Kawai M."/>
            <person name="Futagami T."/>
            <person name="Toyoda A."/>
            <person name="Takaki Y."/>
            <person name="Nishi S."/>
            <person name="Hori S."/>
            <person name="Arai W."/>
            <person name="Tsubouchi T."/>
            <person name="Morono Y."/>
            <person name="Uchiyama I."/>
            <person name="Ito T."/>
            <person name="Fujiyama A."/>
            <person name="Inagaki F."/>
            <person name="Takami H."/>
        </authorList>
    </citation>
    <scope>NUCLEOTIDE SEQUENCE</scope>
    <source>
        <strain evidence="1">Expedition CK06-06</strain>
    </source>
</reference>
<protein>
    <recommendedName>
        <fullName evidence="2">Myb-like domain-containing protein</fullName>
    </recommendedName>
</protein>
<evidence type="ECO:0008006" key="2">
    <source>
        <dbReference type="Google" id="ProtNLM"/>
    </source>
</evidence>
<evidence type="ECO:0000313" key="1">
    <source>
        <dbReference type="EMBL" id="GAH97586.1"/>
    </source>
</evidence>
<comment type="caution">
    <text evidence="1">The sequence shown here is derived from an EMBL/GenBank/DDBJ whole genome shotgun (WGS) entry which is preliminary data.</text>
</comment>
<dbReference type="AlphaFoldDB" id="X1JS83"/>